<evidence type="ECO:0000256" key="4">
    <source>
        <dbReference type="ARBA" id="ARBA00023136"/>
    </source>
</evidence>
<dbReference type="GO" id="GO:0016020">
    <property type="term" value="C:membrane"/>
    <property type="evidence" value="ECO:0007669"/>
    <property type="project" value="UniProtKB-SubCell"/>
</dbReference>
<reference evidence="8 9" key="1">
    <citation type="submission" date="2017-03" db="EMBL/GenBank/DDBJ databases">
        <title>New species Polynucleobacter sp. MWH-EgelM1-30-B4.</title>
        <authorList>
            <person name="Hahn M.W."/>
        </authorList>
    </citation>
    <scope>NUCLEOTIDE SEQUENCE [LARGE SCALE GENOMIC DNA]</scope>
    <source>
        <strain evidence="8 9">MWH-EgelM1-30-B4</strain>
    </source>
</reference>
<dbReference type="PANTHER" id="PTHR30386:SF26">
    <property type="entry name" value="TRANSPORT PROTEIN COMB"/>
    <property type="match status" value="1"/>
</dbReference>
<dbReference type="PANTHER" id="PTHR30386">
    <property type="entry name" value="MEMBRANE FUSION SUBUNIT OF EMRAB-TOLC MULTIDRUG EFFLUX PUMP"/>
    <property type="match status" value="1"/>
</dbReference>
<sequence length="401" mass="45080">MSNDPNLPSNDRPNLVLGSRADNYLAKAILLEEATPPTYMRTTIKLVAYTVGIFFVWAMFAKLDVVALSTGQIMPIQAVKVIQHVDGGRIATINVVDGQKVKEGEVLMRLNDTEPSAEYETLNAKYWGLYARVERLRALLDGRDANFSDVPKEFDKMVEEQKTTLKTSRDQVTQLEGEIKILSEVSNIRGELSKEKLATRVQALDAQRNLSQAKAELLRYRRTNMDELNLSANEMVQTEEQLNKMRDRLERVDVVSPVDGVVQDLKFRTVGGVIPPGAILMNVVPSDGNLHAEVRVLPTDIGFVKVGQKARVKFGTYDFMRYGTMEGTVSMVSSYSTLDEKQQPYFKVIISLPMKNLGDDPAKTIDPGMTAQADIVTDRQSVLRYLMRPIYIAFHQGMRER</sequence>
<dbReference type="Proteomes" id="UP000196880">
    <property type="component" value="Unassembled WGS sequence"/>
</dbReference>
<evidence type="ECO:0000256" key="2">
    <source>
        <dbReference type="ARBA" id="ARBA00022692"/>
    </source>
</evidence>
<feature type="coiled-coil region" evidence="5">
    <location>
        <begin position="158"/>
        <end position="255"/>
    </location>
</feature>
<accession>A0A210RY85</accession>
<dbReference type="Gene3D" id="2.40.50.100">
    <property type="match status" value="1"/>
</dbReference>
<feature type="transmembrane region" description="Helical" evidence="6">
    <location>
        <begin position="46"/>
        <end position="68"/>
    </location>
</feature>
<dbReference type="PRINTS" id="PR01490">
    <property type="entry name" value="RTXTOXIND"/>
</dbReference>
<dbReference type="InterPro" id="IPR050739">
    <property type="entry name" value="MFP"/>
</dbReference>
<comment type="caution">
    <text evidence="8">The sequence shown here is derived from an EMBL/GenBank/DDBJ whole genome shotgun (WGS) entry which is preliminary data.</text>
</comment>
<name>A0A210RY85_9BURK</name>
<comment type="subcellular location">
    <subcellularLocation>
        <location evidence="1">Membrane</location>
        <topology evidence="1">Single-pass membrane protein</topology>
    </subcellularLocation>
</comment>
<evidence type="ECO:0000256" key="5">
    <source>
        <dbReference type="SAM" id="Coils"/>
    </source>
</evidence>
<keyword evidence="2 6" id="KW-0812">Transmembrane</keyword>
<dbReference type="AlphaFoldDB" id="A0A210RY85"/>
<evidence type="ECO:0000256" key="1">
    <source>
        <dbReference type="ARBA" id="ARBA00004167"/>
    </source>
</evidence>
<evidence type="ECO:0000313" key="9">
    <source>
        <dbReference type="Proteomes" id="UP000196880"/>
    </source>
</evidence>
<evidence type="ECO:0000256" key="3">
    <source>
        <dbReference type="ARBA" id="ARBA00022989"/>
    </source>
</evidence>
<gene>
    <name evidence="8" type="ORF">B6A14_09205</name>
</gene>
<evidence type="ECO:0000313" key="8">
    <source>
        <dbReference type="EMBL" id="OWF65924.1"/>
    </source>
</evidence>
<evidence type="ECO:0000256" key="6">
    <source>
        <dbReference type="SAM" id="Phobius"/>
    </source>
</evidence>
<keyword evidence="3 6" id="KW-1133">Transmembrane helix</keyword>
<dbReference type="InterPro" id="IPR058982">
    <property type="entry name" value="Beta-barrel_AprE"/>
</dbReference>
<dbReference type="Pfam" id="PF26002">
    <property type="entry name" value="Beta-barrel_AprE"/>
    <property type="match status" value="1"/>
</dbReference>
<organism evidence="8 9">
    <name type="scientific">Polynucleobacter hirudinilacicola</name>
    <dbReference type="NCBI Taxonomy" id="1743166"/>
    <lineage>
        <taxon>Bacteria</taxon>
        <taxon>Pseudomonadati</taxon>
        <taxon>Pseudomonadota</taxon>
        <taxon>Betaproteobacteria</taxon>
        <taxon>Burkholderiales</taxon>
        <taxon>Burkholderiaceae</taxon>
        <taxon>Polynucleobacter</taxon>
    </lineage>
</organism>
<proteinExistence type="predicted"/>
<feature type="domain" description="AprE-like beta-barrel" evidence="7">
    <location>
        <begin position="290"/>
        <end position="377"/>
    </location>
</feature>
<dbReference type="EMBL" id="NAIA01000003">
    <property type="protein sequence ID" value="OWF65924.1"/>
    <property type="molecule type" value="Genomic_DNA"/>
</dbReference>
<keyword evidence="5" id="KW-0175">Coiled coil</keyword>
<dbReference type="Gene3D" id="2.40.30.170">
    <property type="match status" value="1"/>
</dbReference>
<dbReference type="OrthoDB" id="9775513at2"/>
<dbReference type="RefSeq" id="WP_087910157.1">
    <property type="nucleotide sequence ID" value="NZ_NAIA01000003.1"/>
</dbReference>
<dbReference type="SUPFAM" id="SSF111369">
    <property type="entry name" value="HlyD-like secretion proteins"/>
    <property type="match status" value="1"/>
</dbReference>
<protein>
    <recommendedName>
        <fullName evidence="7">AprE-like beta-barrel domain-containing protein</fullName>
    </recommendedName>
</protein>
<keyword evidence="9" id="KW-1185">Reference proteome</keyword>
<evidence type="ECO:0000259" key="7">
    <source>
        <dbReference type="Pfam" id="PF26002"/>
    </source>
</evidence>
<keyword evidence="4 6" id="KW-0472">Membrane</keyword>